<dbReference type="InterPro" id="IPR001387">
    <property type="entry name" value="Cro/C1-type_HTH"/>
</dbReference>
<name>A0ABT6WY18_9ACTN</name>
<feature type="domain" description="HTH cro/C1-type" evidence="1">
    <location>
        <begin position="8"/>
        <end position="61"/>
    </location>
</feature>
<dbReference type="RefSeq" id="WP_282766036.1">
    <property type="nucleotide sequence ID" value="NZ_JASCTH010000035.1"/>
</dbReference>
<evidence type="ECO:0000313" key="2">
    <source>
        <dbReference type="EMBL" id="MDI6104634.1"/>
    </source>
</evidence>
<protein>
    <submittedName>
        <fullName evidence="2">Helix-turn-helix transcriptional regulator</fullName>
    </submittedName>
</protein>
<reference evidence="2 3" key="1">
    <citation type="submission" date="2023-05" db="EMBL/GenBank/DDBJ databases">
        <title>Actinoplanes sp. NEAU-A12 genome sequencing.</title>
        <authorList>
            <person name="Wang Z.-S."/>
        </authorList>
    </citation>
    <scope>NUCLEOTIDE SEQUENCE [LARGE SCALE GENOMIC DNA]</scope>
    <source>
        <strain evidence="2 3">NEAU-A12</strain>
    </source>
</reference>
<dbReference type="SMART" id="SM00530">
    <property type="entry name" value="HTH_XRE"/>
    <property type="match status" value="1"/>
</dbReference>
<dbReference type="Gene3D" id="1.10.260.40">
    <property type="entry name" value="lambda repressor-like DNA-binding domains"/>
    <property type="match status" value="1"/>
</dbReference>
<dbReference type="PROSITE" id="PS50943">
    <property type="entry name" value="HTH_CROC1"/>
    <property type="match status" value="1"/>
</dbReference>
<organism evidence="2 3">
    <name type="scientific">Actinoplanes sandaracinus</name>
    <dbReference type="NCBI Taxonomy" id="3045177"/>
    <lineage>
        <taxon>Bacteria</taxon>
        <taxon>Bacillati</taxon>
        <taxon>Actinomycetota</taxon>
        <taxon>Actinomycetes</taxon>
        <taxon>Micromonosporales</taxon>
        <taxon>Micromonosporaceae</taxon>
        <taxon>Actinoplanes</taxon>
    </lineage>
</organism>
<dbReference type="InterPro" id="IPR011990">
    <property type="entry name" value="TPR-like_helical_dom_sf"/>
</dbReference>
<dbReference type="SUPFAM" id="SSF47413">
    <property type="entry name" value="lambda repressor-like DNA-binding domains"/>
    <property type="match status" value="1"/>
</dbReference>
<gene>
    <name evidence="2" type="ORF">QLQ12_39190</name>
</gene>
<comment type="caution">
    <text evidence="2">The sequence shown here is derived from an EMBL/GenBank/DDBJ whole genome shotgun (WGS) entry which is preliminary data.</text>
</comment>
<dbReference type="InterPro" id="IPR010982">
    <property type="entry name" value="Lambda_DNA-bd_dom_sf"/>
</dbReference>
<proteinExistence type="predicted"/>
<dbReference type="Pfam" id="PF13560">
    <property type="entry name" value="HTH_31"/>
    <property type="match status" value="1"/>
</dbReference>
<dbReference type="CDD" id="cd00093">
    <property type="entry name" value="HTH_XRE"/>
    <property type="match status" value="1"/>
</dbReference>
<accession>A0ABT6WY18</accession>
<sequence>MGDFGNELRLRRVAAGLSLRNLSGRVQFSAGYLSKIETGTKAPTPELARACDAALEADGHLTGLVPPRTATAEPAVGQNGDLWTMRLTGDGSGEFAITSGDAERVQHTLMRWTTAPRATAHSLAVYRRWFDDIRTLGQVNPPHTVVPILITVCKTLQNVSDEAREPALRLAARYAEYTGWMAQEAGDEAAAVWWTTEAVRLSAEAGDPELAAYALVRRAELALYRGDFLATIDLSRQAREQSARPLVQAMATQREAQGHAAAGHEKEYRRLLRAAAELTAAAVTEDSAEPVLGTTNLRDPLAFVEGWCLHDLGRHDEAAEVLGAELARIPEWAGRARARCGARLALALAASGAVDEACEVLDDIVELAALIDSATIRRDLRDVYRRLGRWRTRPDVERILSRLSPLLRQAQSTNSIGTRS</sequence>
<dbReference type="EMBL" id="JASCTH010000035">
    <property type="protein sequence ID" value="MDI6104634.1"/>
    <property type="molecule type" value="Genomic_DNA"/>
</dbReference>
<dbReference type="SUPFAM" id="SSF48452">
    <property type="entry name" value="TPR-like"/>
    <property type="match status" value="1"/>
</dbReference>
<keyword evidence="3" id="KW-1185">Reference proteome</keyword>
<evidence type="ECO:0000313" key="3">
    <source>
        <dbReference type="Proteomes" id="UP001241758"/>
    </source>
</evidence>
<dbReference type="Proteomes" id="UP001241758">
    <property type="component" value="Unassembled WGS sequence"/>
</dbReference>
<evidence type="ECO:0000259" key="1">
    <source>
        <dbReference type="PROSITE" id="PS50943"/>
    </source>
</evidence>